<dbReference type="Pfam" id="PF20710">
    <property type="entry name" value="DUF6824"/>
    <property type="match status" value="1"/>
</dbReference>
<proteinExistence type="predicted"/>
<protein>
    <recommendedName>
        <fullName evidence="2">DUF6824 domain-containing protein</fullName>
    </recommendedName>
</protein>
<feature type="compositionally biased region" description="Polar residues" evidence="1">
    <location>
        <begin position="31"/>
        <end position="42"/>
    </location>
</feature>
<feature type="compositionally biased region" description="Low complexity" evidence="1">
    <location>
        <begin position="43"/>
        <end position="61"/>
    </location>
</feature>
<feature type="compositionally biased region" description="Polar residues" evidence="1">
    <location>
        <begin position="379"/>
        <end position="408"/>
    </location>
</feature>
<feature type="compositionally biased region" description="Low complexity" evidence="1">
    <location>
        <begin position="448"/>
        <end position="458"/>
    </location>
</feature>
<feature type="region of interest" description="Disordered" evidence="1">
    <location>
        <begin position="433"/>
        <end position="478"/>
    </location>
</feature>
<evidence type="ECO:0000256" key="1">
    <source>
        <dbReference type="SAM" id="MobiDB-lite"/>
    </source>
</evidence>
<evidence type="ECO:0000313" key="3">
    <source>
        <dbReference type="EMBL" id="CAD8343209.1"/>
    </source>
</evidence>
<organism evidence="3">
    <name type="scientific">Craspedostauros australis</name>
    <dbReference type="NCBI Taxonomy" id="1486917"/>
    <lineage>
        <taxon>Eukaryota</taxon>
        <taxon>Sar</taxon>
        <taxon>Stramenopiles</taxon>
        <taxon>Ochrophyta</taxon>
        <taxon>Bacillariophyta</taxon>
        <taxon>Bacillariophyceae</taxon>
        <taxon>Bacillariophycidae</taxon>
        <taxon>Naviculales</taxon>
        <taxon>Naviculaceae</taxon>
        <taxon>Craspedostauros</taxon>
    </lineage>
</organism>
<feature type="region of interest" description="Disordered" evidence="1">
    <location>
        <begin position="377"/>
        <end position="416"/>
    </location>
</feature>
<feature type="compositionally biased region" description="Polar residues" evidence="1">
    <location>
        <begin position="62"/>
        <end position="86"/>
    </location>
</feature>
<accession>A0A7R9ZTD9</accession>
<reference evidence="3" key="1">
    <citation type="submission" date="2021-01" db="EMBL/GenBank/DDBJ databases">
        <authorList>
            <person name="Corre E."/>
            <person name="Pelletier E."/>
            <person name="Niang G."/>
            <person name="Scheremetjew M."/>
            <person name="Finn R."/>
            <person name="Kale V."/>
            <person name="Holt S."/>
            <person name="Cochrane G."/>
            <person name="Meng A."/>
            <person name="Brown T."/>
            <person name="Cohen L."/>
        </authorList>
    </citation>
    <scope>NUCLEOTIDE SEQUENCE</scope>
    <source>
        <strain evidence="3">CCMP3328</strain>
    </source>
</reference>
<feature type="region of interest" description="Disordered" evidence="1">
    <location>
        <begin position="15"/>
        <end position="98"/>
    </location>
</feature>
<evidence type="ECO:0000259" key="2">
    <source>
        <dbReference type="Pfam" id="PF20710"/>
    </source>
</evidence>
<sequence>MILMMENTNFAAGFDATAPNTEQDQHDANAEGNSAATSVMRGSNTITNPTTHSTATSSAGTRQSRGRNLQSYMRSGPSWAQPNRSIDAQPEGHAHAHAHARIQPPAVSVTNIGAAARDSAGKSAEPYQIGNILNVGSQPIQGDGPSTTIKEMPKDALRYLPQHFEPGVWDVICQRGRQNFNHIGNIKLRLLAENYLQQYKVAKCKKQKSIVVTAIIEIVRDQARQIGGCGFIRRDFLNRRWFEITDKIAREKIGQSLRDAVNNEKQRNGLQQQLNARTACAGPTGSPPTAPKGTARHVQSLQTLLPQHTAVLPISGSLPNNAPAAFTVGAMPMYSAISHLATSQPASAPSHAGASPAVQPQINERALPIDRSYLIPAGSTESSHQSFAGRVNDSTVSQREPASLQSFRRGQAQRPARSADAFAAWTIKDFEPNPIHRQESILGSNIPSRRSNSSGNNSSKRKSEDDCSNKPHTKRTHR</sequence>
<dbReference type="InterPro" id="IPR049227">
    <property type="entry name" value="DUF6824"/>
</dbReference>
<dbReference type="AlphaFoldDB" id="A0A7R9ZTD9"/>
<gene>
    <name evidence="3" type="ORF">CAUS1442_LOCUS15344</name>
</gene>
<name>A0A7R9ZTD9_9STRA</name>
<dbReference type="EMBL" id="HBEF01024766">
    <property type="protein sequence ID" value="CAD8343209.1"/>
    <property type="molecule type" value="Transcribed_RNA"/>
</dbReference>
<feature type="domain" description="DUF6824" evidence="2">
    <location>
        <begin position="170"/>
        <end position="259"/>
    </location>
</feature>